<proteinExistence type="predicted"/>
<evidence type="ECO:0000259" key="4">
    <source>
        <dbReference type="PROSITE" id="PS50932"/>
    </source>
</evidence>
<dbReference type="RefSeq" id="WP_345436712.1">
    <property type="nucleotide sequence ID" value="NZ_BAABKO010000001.1"/>
</dbReference>
<comment type="caution">
    <text evidence="5">The sequence shown here is derived from an EMBL/GenBank/DDBJ whole genome shotgun (WGS) entry which is preliminary data.</text>
</comment>
<feature type="domain" description="HTH lacI-type" evidence="4">
    <location>
        <begin position="2"/>
        <end position="56"/>
    </location>
</feature>
<sequence length="340" mass="36160">MATISDVAKLAGVSISTVSYALSGKRSISRATRERIDAAVAQLDYRPHAAARMLAGARTQILALSAPLRADGHLPTHMRFVSAVVEAARRHDHDVLLLARDDEISGIRRVGASSLVDGVVMMGVAEEDERLPLIRSLGMPAAFIGIPEHAEGVACVDLDFEEAGRDAVARLADAGHRVVGVIGHPRGYVERHTGFIGRFDHALGEAAVRRGIRVVRHWAGIERGSGAEAVNVLLGEAPDLTAIVFHCNEPVVDEAMRRLAERGVRVPADVSLYAAAASYDPARLSQGLSGSTLPIEEMGRLAVDDVLAAIRGEAPGPHHRIAPVYIDRGSLAGPRSEDVP</sequence>
<dbReference type="InterPro" id="IPR010982">
    <property type="entry name" value="Lambda_DNA-bd_dom_sf"/>
</dbReference>
<evidence type="ECO:0000256" key="1">
    <source>
        <dbReference type="ARBA" id="ARBA00023015"/>
    </source>
</evidence>
<dbReference type="SUPFAM" id="SSF47413">
    <property type="entry name" value="lambda repressor-like DNA-binding domains"/>
    <property type="match status" value="1"/>
</dbReference>
<keyword evidence="3" id="KW-0804">Transcription</keyword>
<dbReference type="Gene3D" id="3.40.50.2300">
    <property type="match status" value="2"/>
</dbReference>
<accession>A0ABP8ZY23</accession>
<dbReference type="InterPro" id="IPR000843">
    <property type="entry name" value="HTH_LacI"/>
</dbReference>
<dbReference type="InterPro" id="IPR028082">
    <property type="entry name" value="Peripla_BP_I"/>
</dbReference>
<dbReference type="Proteomes" id="UP001501645">
    <property type="component" value="Unassembled WGS sequence"/>
</dbReference>
<dbReference type="Gene3D" id="1.10.260.40">
    <property type="entry name" value="lambda repressor-like DNA-binding domains"/>
    <property type="match status" value="1"/>
</dbReference>
<keyword evidence="1" id="KW-0805">Transcription regulation</keyword>
<evidence type="ECO:0000313" key="5">
    <source>
        <dbReference type="EMBL" id="GAA4768893.1"/>
    </source>
</evidence>
<dbReference type="CDD" id="cd06267">
    <property type="entry name" value="PBP1_LacI_sugar_binding-like"/>
    <property type="match status" value="1"/>
</dbReference>
<keyword evidence="2 5" id="KW-0238">DNA-binding</keyword>
<reference evidence="6" key="1">
    <citation type="journal article" date="2019" name="Int. J. Syst. Evol. Microbiol.">
        <title>The Global Catalogue of Microorganisms (GCM) 10K type strain sequencing project: providing services to taxonomists for standard genome sequencing and annotation.</title>
        <authorList>
            <consortium name="The Broad Institute Genomics Platform"/>
            <consortium name="The Broad Institute Genome Sequencing Center for Infectious Disease"/>
            <person name="Wu L."/>
            <person name="Ma J."/>
        </authorList>
    </citation>
    <scope>NUCLEOTIDE SEQUENCE [LARGE SCALE GENOMIC DNA]</scope>
    <source>
        <strain evidence="6">JCM 18537</strain>
    </source>
</reference>
<dbReference type="EMBL" id="BAABKO010000001">
    <property type="protein sequence ID" value="GAA4768893.1"/>
    <property type="molecule type" value="Genomic_DNA"/>
</dbReference>
<keyword evidence="6" id="KW-1185">Reference proteome</keyword>
<organism evidence="5 6">
    <name type="scientific">Microbacterium gilvum</name>
    <dbReference type="NCBI Taxonomy" id="1336204"/>
    <lineage>
        <taxon>Bacteria</taxon>
        <taxon>Bacillati</taxon>
        <taxon>Actinomycetota</taxon>
        <taxon>Actinomycetes</taxon>
        <taxon>Micrococcales</taxon>
        <taxon>Microbacteriaceae</taxon>
        <taxon>Microbacterium</taxon>
    </lineage>
</organism>
<protein>
    <submittedName>
        <fullName evidence="5">LacI family DNA-binding transcriptional regulator</fullName>
    </submittedName>
</protein>
<dbReference type="PROSITE" id="PS50932">
    <property type="entry name" value="HTH_LACI_2"/>
    <property type="match status" value="1"/>
</dbReference>
<evidence type="ECO:0000256" key="2">
    <source>
        <dbReference type="ARBA" id="ARBA00023125"/>
    </source>
</evidence>
<dbReference type="SUPFAM" id="SSF53822">
    <property type="entry name" value="Periplasmic binding protein-like I"/>
    <property type="match status" value="1"/>
</dbReference>
<dbReference type="SMART" id="SM00354">
    <property type="entry name" value="HTH_LACI"/>
    <property type="match status" value="1"/>
</dbReference>
<dbReference type="GO" id="GO:0003677">
    <property type="term" value="F:DNA binding"/>
    <property type="evidence" value="ECO:0007669"/>
    <property type="project" value="UniProtKB-KW"/>
</dbReference>
<dbReference type="PROSITE" id="PS00356">
    <property type="entry name" value="HTH_LACI_1"/>
    <property type="match status" value="1"/>
</dbReference>
<name>A0ABP8ZY23_9MICO</name>
<dbReference type="Pfam" id="PF13377">
    <property type="entry name" value="Peripla_BP_3"/>
    <property type="match status" value="1"/>
</dbReference>
<dbReference type="PANTHER" id="PTHR30146">
    <property type="entry name" value="LACI-RELATED TRANSCRIPTIONAL REPRESSOR"/>
    <property type="match status" value="1"/>
</dbReference>
<evidence type="ECO:0000313" key="6">
    <source>
        <dbReference type="Proteomes" id="UP001501645"/>
    </source>
</evidence>
<evidence type="ECO:0000256" key="3">
    <source>
        <dbReference type="ARBA" id="ARBA00023163"/>
    </source>
</evidence>
<dbReference type="Pfam" id="PF00356">
    <property type="entry name" value="LacI"/>
    <property type="match status" value="1"/>
</dbReference>
<dbReference type="CDD" id="cd01392">
    <property type="entry name" value="HTH_LacI"/>
    <property type="match status" value="1"/>
</dbReference>
<dbReference type="PANTHER" id="PTHR30146:SF153">
    <property type="entry name" value="LACTOSE OPERON REPRESSOR"/>
    <property type="match status" value="1"/>
</dbReference>
<dbReference type="InterPro" id="IPR046335">
    <property type="entry name" value="LacI/GalR-like_sensor"/>
</dbReference>
<gene>
    <name evidence="5" type="ORF">GCM10023351_10700</name>
</gene>